<dbReference type="AlphaFoldDB" id="C6HEA8"/>
<evidence type="ECO:0000313" key="1">
    <source>
        <dbReference type="EMBL" id="EER41129.1"/>
    </source>
</evidence>
<protein>
    <submittedName>
        <fullName evidence="1">Uncharacterized protein</fullName>
    </submittedName>
</protein>
<dbReference type="HOGENOM" id="CLU_1288593_0_0_1"/>
<gene>
    <name evidence="1" type="ORF">HCDG_04775</name>
</gene>
<dbReference type="EMBL" id="GG692424">
    <property type="protein sequence ID" value="EER41129.1"/>
    <property type="molecule type" value="Genomic_DNA"/>
</dbReference>
<reference evidence="2" key="1">
    <citation type="submission" date="2009-05" db="EMBL/GenBank/DDBJ databases">
        <title>The genome sequence of Ajellomyces capsulatus strain H143.</title>
        <authorList>
            <person name="Champion M."/>
            <person name="Cuomo C.A."/>
            <person name="Ma L.-J."/>
            <person name="Henn M.R."/>
            <person name="Sil A."/>
            <person name="Goldman B."/>
            <person name="Young S.K."/>
            <person name="Kodira C.D."/>
            <person name="Zeng Q."/>
            <person name="Koehrsen M."/>
            <person name="Alvarado L."/>
            <person name="Berlin A.M."/>
            <person name="Borenstein D."/>
            <person name="Chen Z."/>
            <person name="Engels R."/>
            <person name="Freedman E."/>
            <person name="Gellesch M."/>
            <person name="Goldberg J."/>
            <person name="Griggs A."/>
            <person name="Gujja S."/>
            <person name="Heiman D.I."/>
            <person name="Hepburn T.A."/>
            <person name="Howarth C."/>
            <person name="Jen D."/>
            <person name="Larson L."/>
            <person name="Lewis B."/>
            <person name="Mehta T."/>
            <person name="Park D."/>
            <person name="Pearson M."/>
            <person name="Roberts A."/>
            <person name="Saif S."/>
            <person name="Shea T.D."/>
            <person name="Shenoy N."/>
            <person name="Sisk P."/>
            <person name="Stolte C."/>
            <person name="Sykes S."/>
            <person name="Walk T."/>
            <person name="White J."/>
            <person name="Yandava C."/>
            <person name="Klein B."/>
            <person name="McEwen J.G."/>
            <person name="Puccia R."/>
            <person name="Goldman G.H."/>
            <person name="Felipe M.S."/>
            <person name="Nino-Vega G."/>
            <person name="San-Blas G."/>
            <person name="Taylor J.W."/>
            <person name="Mendoza L."/>
            <person name="Galagan J.E."/>
            <person name="Nusbaum C."/>
            <person name="Birren B.W."/>
        </authorList>
    </citation>
    <scope>NUCLEOTIDE SEQUENCE [LARGE SCALE GENOMIC DNA]</scope>
    <source>
        <strain evidence="2">H143</strain>
    </source>
</reference>
<accession>C6HEA8</accession>
<proteinExistence type="predicted"/>
<dbReference type="VEuPathDB" id="FungiDB:HCDG_04775"/>
<organism evidence="1 2">
    <name type="scientific">Ajellomyces capsulatus (strain H143)</name>
    <name type="common">Darling's disease fungus</name>
    <name type="synonym">Histoplasma capsulatum</name>
    <dbReference type="NCBI Taxonomy" id="544712"/>
    <lineage>
        <taxon>Eukaryota</taxon>
        <taxon>Fungi</taxon>
        <taxon>Dikarya</taxon>
        <taxon>Ascomycota</taxon>
        <taxon>Pezizomycotina</taxon>
        <taxon>Eurotiomycetes</taxon>
        <taxon>Eurotiomycetidae</taxon>
        <taxon>Onygenales</taxon>
        <taxon>Ajellomycetaceae</taxon>
        <taxon>Histoplasma</taxon>
    </lineage>
</organism>
<evidence type="ECO:0000313" key="2">
    <source>
        <dbReference type="Proteomes" id="UP000002624"/>
    </source>
</evidence>
<dbReference type="Proteomes" id="UP000002624">
    <property type="component" value="Unassembled WGS sequence"/>
</dbReference>
<sequence>MWFAAPRKQSNRPSCLHISQRLFLRTINSRMIHVCLKYGRLVPGALSIQAYISSLLGLKLAPVGISIDVPHRIPDVSALGDCPDQCIEHVPILISEGRFAASYDVAVAVGCRCFGLAEFPPVLSSRSATMQYGYKVNVLTETSTTHIDSSLTRERTTQHGVPADICGSNHEFQRETEGDSVKNQVKIPRVSCCRRRATINTWGTDFANAGAQEA</sequence>
<name>C6HEA8_AJECH</name>